<dbReference type="AlphaFoldDB" id="A0A397AIT8"/>
<reference evidence="1 2" key="1">
    <citation type="submission" date="2018-08" db="EMBL/GenBank/DDBJ databases">
        <title>Aphanomyces genome sequencing and annotation.</title>
        <authorList>
            <person name="Minardi D."/>
            <person name="Oidtmann B."/>
            <person name="Van Der Giezen M."/>
            <person name="Studholme D.J."/>
        </authorList>
    </citation>
    <scope>NUCLEOTIDE SEQUENCE [LARGE SCALE GENOMIC DNA]</scope>
    <source>
        <strain evidence="1 2">Kv</strain>
    </source>
</reference>
<name>A0A397AIT8_APHAT</name>
<dbReference type="EMBL" id="QUSZ01005901">
    <property type="protein sequence ID" value="RHY07783.1"/>
    <property type="molecule type" value="Genomic_DNA"/>
</dbReference>
<accession>A0A397AIT8</accession>
<organism evidence="1 2">
    <name type="scientific">Aphanomyces astaci</name>
    <name type="common">Crayfish plague agent</name>
    <dbReference type="NCBI Taxonomy" id="112090"/>
    <lineage>
        <taxon>Eukaryota</taxon>
        <taxon>Sar</taxon>
        <taxon>Stramenopiles</taxon>
        <taxon>Oomycota</taxon>
        <taxon>Saprolegniomycetes</taxon>
        <taxon>Saprolegniales</taxon>
        <taxon>Verrucalvaceae</taxon>
        <taxon>Aphanomyces</taxon>
    </lineage>
</organism>
<dbReference type="PANTHER" id="PTHR40866:SF1">
    <property type="entry name" value="BED-TYPE DOMAIN-CONTAINING PROTEIN"/>
    <property type="match status" value="1"/>
</dbReference>
<dbReference type="InterPro" id="IPR012337">
    <property type="entry name" value="RNaseH-like_sf"/>
</dbReference>
<dbReference type="Proteomes" id="UP000265427">
    <property type="component" value="Unassembled WGS sequence"/>
</dbReference>
<dbReference type="VEuPathDB" id="FungiDB:H257_15761"/>
<evidence type="ECO:0008006" key="3">
    <source>
        <dbReference type="Google" id="ProtNLM"/>
    </source>
</evidence>
<sequence length="374" mass="41995">MQGLIERIERKLTLNLPDQLALVFDGCTFGSTHYVACIFPVRRSDWLLPRIVSICTNQQRGLAKCGCAFRVCELLYGKSWENVVALIGDNCSTNVAFARLAGVPLAGCASHLFNLFVSDLLSNHDVVIQKVNILMRKLRNILPASCLRRLTPLWAKTLNATRWTSAFSMLTLYSAIKTFIGHMGDNDIDMLRLSPVEERKVDALLVVLGDLNSITLALQNEECTLFDVRRIFDTVVEDYPDAARRLGETADIVHYPGFESGVVKILRENEEGMSATEVRDVQPLASSAAQPILPLSQRALKKQRVGRVVGGDMDCRFVRPTSNMCERFFFVTKLVIGDHRCSITPKNFEEQTSLRANSHLWGVEDVHETMRSFE</sequence>
<gene>
    <name evidence="1" type="ORF">DYB36_011359</name>
</gene>
<dbReference type="SUPFAM" id="SSF53098">
    <property type="entry name" value="Ribonuclease H-like"/>
    <property type="match status" value="1"/>
</dbReference>
<proteinExistence type="predicted"/>
<evidence type="ECO:0000313" key="2">
    <source>
        <dbReference type="Proteomes" id="UP000265427"/>
    </source>
</evidence>
<evidence type="ECO:0000313" key="1">
    <source>
        <dbReference type="EMBL" id="RHY07783.1"/>
    </source>
</evidence>
<dbReference type="PANTHER" id="PTHR40866">
    <property type="entry name" value="BED-TYPE DOMAIN-CONTAINING PROTEIN"/>
    <property type="match status" value="1"/>
</dbReference>
<protein>
    <recommendedName>
        <fullName evidence="3">DUF659 domain-containing protein</fullName>
    </recommendedName>
</protein>
<comment type="caution">
    <text evidence="1">The sequence shown here is derived from an EMBL/GenBank/DDBJ whole genome shotgun (WGS) entry which is preliminary data.</text>
</comment>